<keyword evidence="3" id="KW-0274">FAD</keyword>
<evidence type="ECO:0000313" key="7">
    <source>
        <dbReference type="EMBL" id="KIW94988.1"/>
    </source>
</evidence>
<dbReference type="Proteomes" id="UP000053789">
    <property type="component" value="Unassembled WGS sequence"/>
</dbReference>
<dbReference type="GO" id="GO:0071949">
    <property type="term" value="F:FAD binding"/>
    <property type="evidence" value="ECO:0007669"/>
    <property type="project" value="InterPro"/>
</dbReference>
<dbReference type="PANTHER" id="PTHR47178:SF5">
    <property type="entry name" value="FAD-BINDING DOMAIN-CONTAINING PROTEIN"/>
    <property type="match status" value="1"/>
</dbReference>
<dbReference type="OrthoDB" id="47494at2759"/>
<organism evidence="7 8">
    <name type="scientific">Cladophialophora bantiana (strain ATCC 10958 / CBS 173.52 / CDC B-1940 / NIH 8579)</name>
    <name type="common">Xylohypha bantiana</name>
    <dbReference type="NCBI Taxonomy" id="1442370"/>
    <lineage>
        <taxon>Eukaryota</taxon>
        <taxon>Fungi</taxon>
        <taxon>Dikarya</taxon>
        <taxon>Ascomycota</taxon>
        <taxon>Pezizomycotina</taxon>
        <taxon>Eurotiomycetes</taxon>
        <taxon>Chaetothyriomycetidae</taxon>
        <taxon>Chaetothyriales</taxon>
        <taxon>Herpotrichiellaceae</taxon>
        <taxon>Cladophialophora</taxon>
    </lineage>
</organism>
<dbReference type="InterPro" id="IPR002938">
    <property type="entry name" value="FAD-bd"/>
</dbReference>
<gene>
    <name evidence="7" type="ORF">Z519_04968</name>
</gene>
<comment type="cofactor">
    <cofactor evidence="1">
        <name>FAD</name>
        <dbReference type="ChEBI" id="CHEBI:57692"/>
    </cofactor>
</comment>
<keyword evidence="4" id="KW-0560">Oxidoreductase</keyword>
<evidence type="ECO:0000256" key="2">
    <source>
        <dbReference type="ARBA" id="ARBA00022630"/>
    </source>
</evidence>
<evidence type="ECO:0000256" key="5">
    <source>
        <dbReference type="ARBA" id="ARBA00023033"/>
    </source>
</evidence>
<keyword evidence="2" id="KW-0285">Flavoprotein</keyword>
<dbReference type="RefSeq" id="XP_016621657.1">
    <property type="nucleotide sequence ID" value="XM_016762710.1"/>
</dbReference>
<dbReference type="AlphaFoldDB" id="A0A0D2HNL8"/>
<accession>A0A0D2HNL8</accession>
<evidence type="ECO:0000256" key="1">
    <source>
        <dbReference type="ARBA" id="ARBA00001974"/>
    </source>
</evidence>
<feature type="domain" description="FAD-binding" evidence="6">
    <location>
        <begin position="29"/>
        <end position="278"/>
    </location>
</feature>
<dbReference type="GeneID" id="27697896"/>
<dbReference type="EMBL" id="KN846985">
    <property type="protein sequence ID" value="KIW94988.1"/>
    <property type="molecule type" value="Genomic_DNA"/>
</dbReference>
<dbReference type="Gene3D" id="3.50.50.60">
    <property type="entry name" value="FAD/NAD(P)-binding domain"/>
    <property type="match status" value="1"/>
</dbReference>
<dbReference type="SUPFAM" id="SSF51905">
    <property type="entry name" value="FAD/NAD(P)-binding domain"/>
    <property type="match status" value="1"/>
</dbReference>
<protein>
    <recommendedName>
        <fullName evidence="6">FAD-binding domain-containing protein</fullName>
    </recommendedName>
</protein>
<dbReference type="PANTHER" id="PTHR47178">
    <property type="entry name" value="MONOOXYGENASE, FAD-BINDING"/>
    <property type="match status" value="1"/>
</dbReference>
<dbReference type="HOGENOM" id="CLU_009665_3_0_1"/>
<evidence type="ECO:0000256" key="4">
    <source>
        <dbReference type="ARBA" id="ARBA00023002"/>
    </source>
</evidence>
<proteinExistence type="predicted"/>
<evidence type="ECO:0000259" key="6">
    <source>
        <dbReference type="Pfam" id="PF01494"/>
    </source>
</evidence>
<evidence type="ECO:0000256" key="3">
    <source>
        <dbReference type="ARBA" id="ARBA00022827"/>
    </source>
</evidence>
<keyword evidence="8" id="KW-1185">Reference proteome</keyword>
<reference evidence="7" key="1">
    <citation type="submission" date="2015-01" db="EMBL/GenBank/DDBJ databases">
        <title>The Genome Sequence of Cladophialophora bantiana CBS 173.52.</title>
        <authorList>
            <consortium name="The Broad Institute Genomics Platform"/>
            <person name="Cuomo C."/>
            <person name="de Hoog S."/>
            <person name="Gorbushina A."/>
            <person name="Stielow B."/>
            <person name="Teixiera M."/>
            <person name="Abouelleil A."/>
            <person name="Chapman S.B."/>
            <person name="Priest M."/>
            <person name="Young S.K."/>
            <person name="Wortman J."/>
            <person name="Nusbaum C."/>
            <person name="Birren B."/>
        </authorList>
    </citation>
    <scope>NUCLEOTIDE SEQUENCE [LARGE SCALE GENOMIC DNA]</scope>
    <source>
        <strain evidence="7">CBS 173.52</strain>
    </source>
</reference>
<name>A0A0D2HNL8_CLAB1</name>
<dbReference type="VEuPathDB" id="FungiDB:Z519_04968"/>
<sequence length="323" mass="35233">MRVIIIGAGFGGLCLANGLQQKKATRAIVYWGKSFTHYEHLDGGRVRARFADSTSVERDILIGADTSKSKVREQRLSDLKQEELGIVVICGRYQLDKVRTENLPALLTDGSLNNTIVPYGKVWLFIAPFPSSEGERGPVDNYTLWAYVVPKPETPIDAKALSPSQLRDIALAGIQNWAESLVTVVREADFATVAPIVLRSMPRLTPWKTNNTSILLLLLGDATYNMTPMAGVGANIAFRDAHVLTDLLIDAHRGNTSILDVIATYEDKMRHYANGAVALSRQIAEGASSSQILQRLMFHGVLRLAEASSTVMKATIGRGVSGD</sequence>
<dbReference type="Pfam" id="PF01494">
    <property type="entry name" value="FAD_binding_3"/>
    <property type="match status" value="1"/>
</dbReference>
<keyword evidence="5" id="KW-0503">Monooxygenase</keyword>
<dbReference type="InterPro" id="IPR036188">
    <property type="entry name" value="FAD/NAD-bd_sf"/>
</dbReference>
<dbReference type="GO" id="GO:0004497">
    <property type="term" value="F:monooxygenase activity"/>
    <property type="evidence" value="ECO:0007669"/>
    <property type="project" value="UniProtKB-KW"/>
</dbReference>
<evidence type="ECO:0000313" key="8">
    <source>
        <dbReference type="Proteomes" id="UP000053789"/>
    </source>
</evidence>